<evidence type="ECO:0000313" key="2">
    <source>
        <dbReference type="EMBL" id="OHA34063.1"/>
    </source>
</evidence>
<gene>
    <name evidence="2" type="ORF">A2928_02660</name>
</gene>
<evidence type="ECO:0000313" key="3">
    <source>
        <dbReference type="Proteomes" id="UP000176221"/>
    </source>
</evidence>
<comment type="caution">
    <text evidence="2">The sequence shown here is derived from an EMBL/GenBank/DDBJ whole genome shotgun (WGS) entry which is preliminary data.</text>
</comment>
<reference evidence="2 3" key="1">
    <citation type="journal article" date="2016" name="Nat. Commun.">
        <title>Thousands of microbial genomes shed light on interconnected biogeochemical processes in an aquifer system.</title>
        <authorList>
            <person name="Anantharaman K."/>
            <person name="Brown C.T."/>
            <person name="Hug L.A."/>
            <person name="Sharon I."/>
            <person name="Castelle C.J."/>
            <person name="Probst A.J."/>
            <person name="Thomas B.C."/>
            <person name="Singh A."/>
            <person name="Wilkins M.J."/>
            <person name="Karaoz U."/>
            <person name="Brodie E.L."/>
            <person name="Williams K.H."/>
            <person name="Hubbard S.S."/>
            <person name="Banfield J.F."/>
        </authorList>
    </citation>
    <scope>NUCLEOTIDE SEQUENCE [LARGE SCALE GENOMIC DNA]</scope>
</reference>
<evidence type="ECO:0000256" key="1">
    <source>
        <dbReference type="SAM" id="Phobius"/>
    </source>
</evidence>
<keyword evidence="1" id="KW-0812">Transmembrane</keyword>
<dbReference type="EMBL" id="MHRX01000018">
    <property type="protein sequence ID" value="OHA34063.1"/>
    <property type="molecule type" value="Genomic_DNA"/>
</dbReference>
<protein>
    <submittedName>
        <fullName evidence="2">Uncharacterized protein</fullName>
    </submittedName>
</protein>
<dbReference type="Proteomes" id="UP000176221">
    <property type="component" value="Unassembled WGS sequence"/>
</dbReference>
<accession>A0A1G2NDF4</accession>
<name>A0A1G2NDF4_9BACT</name>
<keyword evidence="1" id="KW-0472">Membrane</keyword>
<feature type="transmembrane region" description="Helical" evidence="1">
    <location>
        <begin position="21"/>
        <end position="40"/>
    </location>
</feature>
<keyword evidence="1" id="KW-1133">Transmembrane helix</keyword>
<proteinExistence type="predicted"/>
<organism evidence="2 3">
    <name type="scientific">Candidatus Taylorbacteria bacterium RIFCSPLOWO2_01_FULL_45_15b</name>
    <dbReference type="NCBI Taxonomy" id="1802319"/>
    <lineage>
        <taxon>Bacteria</taxon>
        <taxon>Candidatus Tayloriibacteriota</taxon>
    </lineage>
</organism>
<sequence>MENRRVRFRREESKAEIVVKVAGVCLAIFVLVFVALEWLVSLPSVEISVSTGEVVTSTGADGRGLDWEAVRKSPHHSYYVP</sequence>
<dbReference type="AlphaFoldDB" id="A0A1G2NDF4"/>